<feature type="region of interest" description="Disordered" evidence="1">
    <location>
        <begin position="94"/>
        <end position="119"/>
    </location>
</feature>
<reference evidence="3" key="1">
    <citation type="submission" date="2016-10" db="EMBL/GenBank/DDBJ databases">
        <authorList>
            <person name="Varghese N."/>
        </authorList>
    </citation>
    <scope>NUCLEOTIDE SEQUENCE [LARGE SCALE GENOMIC DNA]</scope>
    <source>
        <strain evidence="3">DSM 24868</strain>
    </source>
</reference>
<accession>A0A1H6XDW8</accession>
<dbReference type="AlphaFoldDB" id="A0A1H6XDW8"/>
<sequence>MDARDDRLEMADALARQRQAESRAASALIQAFVSDAVAAGLAPETLTARTYDGRSRVRTSVTGWYLKRDRSVGVGTDGSFYVLSTPGGLRERLRGAHLSPADPPLELGRGARDGESLPLDEALRKRLAGGDSWG</sequence>
<dbReference type="EMBL" id="FNZI01000002">
    <property type="protein sequence ID" value="SEJ22725.1"/>
    <property type="molecule type" value="Genomic_DNA"/>
</dbReference>
<evidence type="ECO:0000313" key="3">
    <source>
        <dbReference type="Proteomes" id="UP000183315"/>
    </source>
</evidence>
<dbReference type="eggNOG" id="ENOG5032W2W">
    <property type="taxonomic scope" value="Bacteria"/>
</dbReference>
<evidence type="ECO:0000256" key="1">
    <source>
        <dbReference type="SAM" id="MobiDB-lite"/>
    </source>
</evidence>
<dbReference type="Proteomes" id="UP000183315">
    <property type="component" value="Unassembled WGS sequence"/>
</dbReference>
<proteinExistence type="predicted"/>
<dbReference type="STRING" id="1043493.SAMN05421637_1232"/>
<keyword evidence="3" id="KW-1185">Reference proteome</keyword>
<protein>
    <submittedName>
        <fullName evidence="2">Uncharacterized protein</fullName>
    </submittedName>
</protein>
<organism evidence="2 3">
    <name type="scientific">Demequina mangrovi</name>
    <dbReference type="NCBI Taxonomy" id="1043493"/>
    <lineage>
        <taxon>Bacteria</taxon>
        <taxon>Bacillati</taxon>
        <taxon>Actinomycetota</taxon>
        <taxon>Actinomycetes</taxon>
        <taxon>Micrococcales</taxon>
        <taxon>Demequinaceae</taxon>
        <taxon>Demequina</taxon>
    </lineage>
</organism>
<evidence type="ECO:0000313" key="2">
    <source>
        <dbReference type="EMBL" id="SEJ22725.1"/>
    </source>
</evidence>
<name>A0A1H6XDW8_9MICO</name>
<gene>
    <name evidence="2" type="ORF">SAMN05421637_1232</name>
</gene>